<feature type="domain" description="Schlafen AlbA-2" evidence="1">
    <location>
        <begin position="14"/>
        <end position="148"/>
    </location>
</feature>
<dbReference type="Gene3D" id="3.30.950.30">
    <property type="entry name" value="Schlafen, AAA domain"/>
    <property type="match status" value="1"/>
</dbReference>
<evidence type="ECO:0000313" key="3">
    <source>
        <dbReference type="Proteomes" id="UP001430700"/>
    </source>
</evidence>
<sequence length="341" mass="39050">MTVQEFEIYLGNNESSILDFKADLYDFEKDKANATAKFVKDIISFSNTVRTETSYIIFGVKKNVNDESILIGIPKTIDDAILQEKIKDKVIPRPLFSYSTIKYGDKLFDYLAFPIEKYELPIVPSVAGMKGLETGKVYYRNGSSNTEASAYDTIRINDWLKSLPSKHNSNSLNQIISASIKDLTKKEKKLSEIFTDLLVVSKAYDLKDLNKFCSEELQGPNTRNGSYSHRVQSTIFSWSEISINPYSLLKPTVQIIKKEMLENSDFFEGKLALNQPIVSIERYLEKLEAEPDGTYATMKSDTKTLMNHEKKVDLFIYFFPDNFIELYGNIRQKAIDLLMKI</sequence>
<dbReference type="Pfam" id="PF04326">
    <property type="entry name" value="SLFN_AlbA_2"/>
    <property type="match status" value="1"/>
</dbReference>
<dbReference type="InterPro" id="IPR007421">
    <property type="entry name" value="Schlafen_AlbA_2_dom"/>
</dbReference>
<name>A0ABS8LXI3_9FLAO</name>
<evidence type="ECO:0000259" key="1">
    <source>
        <dbReference type="Pfam" id="PF04326"/>
    </source>
</evidence>
<dbReference type="InterPro" id="IPR038461">
    <property type="entry name" value="Schlafen_AlbA_2_dom_sf"/>
</dbReference>
<proteinExistence type="predicted"/>
<keyword evidence="2" id="KW-0547">Nucleotide-binding</keyword>
<organism evidence="2 3">
    <name type="scientific">Flavobacterium lipolyticum</name>
    <dbReference type="NCBI Taxonomy" id="2893754"/>
    <lineage>
        <taxon>Bacteria</taxon>
        <taxon>Pseudomonadati</taxon>
        <taxon>Bacteroidota</taxon>
        <taxon>Flavobacteriia</taxon>
        <taxon>Flavobacteriales</taxon>
        <taxon>Flavobacteriaceae</taxon>
        <taxon>Flavobacterium</taxon>
    </lineage>
</organism>
<dbReference type="RefSeq" id="WP_229998942.1">
    <property type="nucleotide sequence ID" value="NZ_JAJJMN010000001.1"/>
</dbReference>
<dbReference type="EMBL" id="JAJJMN010000001">
    <property type="protein sequence ID" value="MCC9017291.1"/>
    <property type="molecule type" value="Genomic_DNA"/>
</dbReference>
<protein>
    <submittedName>
        <fullName evidence="2">ATP-binding protein</fullName>
    </submittedName>
</protein>
<gene>
    <name evidence="2" type="ORF">LNQ34_05830</name>
</gene>
<comment type="caution">
    <text evidence="2">The sequence shown here is derived from an EMBL/GenBank/DDBJ whole genome shotgun (WGS) entry which is preliminary data.</text>
</comment>
<reference evidence="2" key="1">
    <citation type="submission" date="2021-11" db="EMBL/GenBank/DDBJ databases">
        <title>Description of novel Flavobacterium species.</title>
        <authorList>
            <person name="Saticioglu I.B."/>
            <person name="Ay H."/>
            <person name="Altun S."/>
            <person name="Duman M."/>
        </authorList>
    </citation>
    <scope>NUCLEOTIDE SEQUENCE</scope>
    <source>
        <strain evidence="2">F-126</strain>
    </source>
</reference>
<keyword evidence="3" id="KW-1185">Reference proteome</keyword>
<keyword evidence="2" id="KW-0067">ATP-binding</keyword>
<dbReference type="GO" id="GO:0005524">
    <property type="term" value="F:ATP binding"/>
    <property type="evidence" value="ECO:0007669"/>
    <property type="project" value="UniProtKB-KW"/>
</dbReference>
<dbReference type="Proteomes" id="UP001430700">
    <property type="component" value="Unassembled WGS sequence"/>
</dbReference>
<evidence type="ECO:0000313" key="2">
    <source>
        <dbReference type="EMBL" id="MCC9017291.1"/>
    </source>
</evidence>
<accession>A0ABS8LXI3</accession>